<accession>A0A2R6WS77</accession>
<sequence length="159" mass="18199">MCDRDTRDKLDVFRQIDRLVLSCSRSSKSSKSSKSILVGHWGRNNSSAIRQFFLRHAAEKLALCSWLFPATTTRRCPCFCSRARGRKKKQIERMKRFDNLPSPWRPDISGYNFIRALLSIEPSCAAKSVRPFPSFLPSFHPSSTIRHTSISFLPHPALS</sequence>
<name>A0A2R6WS77_MARPO</name>
<dbReference type="EMBL" id="KZ772734">
    <property type="protein sequence ID" value="PTQ36708.1"/>
    <property type="molecule type" value="Genomic_DNA"/>
</dbReference>
<evidence type="ECO:0000313" key="2">
    <source>
        <dbReference type="Proteomes" id="UP000244005"/>
    </source>
</evidence>
<protein>
    <submittedName>
        <fullName evidence="1">Uncharacterized protein</fullName>
    </submittedName>
</protein>
<dbReference type="Gramene" id="Mp7g04070.1">
    <property type="protein sequence ID" value="Mp7g04070.1.cds1"/>
    <property type="gene ID" value="Mp7g04070"/>
</dbReference>
<reference evidence="2" key="1">
    <citation type="journal article" date="2017" name="Cell">
        <title>Insights into land plant evolution garnered from the Marchantia polymorpha genome.</title>
        <authorList>
            <person name="Bowman J.L."/>
            <person name="Kohchi T."/>
            <person name="Yamato K.T."/>
            <person name="Jenkins J."/>
            <person name="Shu S."/>
            <person name="Ishizaki K."/>
            <person name="Yamaoka S."/>
            <person name="Nishihama R."/>
            <person name="Nakamura Y."/>
            <person name="Berger F."/>
            <person name="Adam C."/>
            <person name="Aki S.S."/>
            <person name="Althoff F."/>
            <person name="Araki T."/>
            <person name="Arteaga-Vazquez M.A."/>
            <person name="Balasubrmanian S."/>
            <person name="Barry K."/>
            <person name="Bauer D."/>
            <person name="Boehm C.R."/>
            <person name="Briginshaw L."/>
            <person name="Caballero-Perez J."/>
            <person name="Catarino B."/>
            <person name="Chen F."/>
            <person name="Chiyoda S."/>
            <person name="Chovatia M."/>
            <person name="Davies K.M."/>
            <person name="Delmans M."/>
            <person name="Demura T."/>
            <person name="Dierschke T."/>
            <person name="Dolan L."/>
            <person name="Dorantes-Acosta A.E."/>
            <person name="Eklund D.M."/>
            <person name="Florent S.N."/>
            <person name="Flores-Sandoval E."/>
            <person name="Fujiyama A."/>
            <person name="Fukuzawa H."/>
            <person name="Galik B."/>
            <person name="Grimanelli D."/>
            <person name="Grimwood J."/>
            <person name="Grossniklaus U."/>
            <person name="Hamada T."/>
            <person name="Haseloff J."/>
            <person name="Hetherington A.J."/>
            <person name="Higo A."/>
            <person name="Hirakawa Y."/>
            <person name="Hundley H.N."/>
            <person name="Ikeda Y."/>
            <person name="Inoue K."/>
            <person name="Inoue S.I."/>
            <person name="Ishida S."/>
            <person name="Jia Q."/>
            <person name="Kakita M."/>
            <person name="Kanazawa T."/>
            <person name="Kawai Y."/>
            <person name="Kawashima T."/>
            <person name="Kennedy M."/>
            <person name="Kinose K."/>
            <person name="Kinoshita T."/>
            <person name="Kohara Y."/>
            <person name="Koide E."/>
            <person name="Komatsu K."/>
            <person name="Kopischke S."/>
            <person name="Kubo M."/>
            <person name="Kyozuka J."/>
            <person name="Lagercrantz U."/>
            <person name="Lin S.S."/>
            <person name="Lindquist E."/>
            <person name="Lipzen A.M."/>
            <person name="Lu C.W."/>
            <person name="De Luna E."/>
            <person name="Martienssen R.A."/>
            <person name="Minamino N."/>
            <person name="Mizutani M."/>
            <person name="Mizutani M."/>
            <person name="Mochizuki N."/>
            <person name="Monte I."/>
            <person name="Mosher R."/>
            <person name="Nagasaki H."/>
            <person name="Nakagami H."/>
            <person name="Naramoto S."/>
            <person name="Nishitani K."/>
            <person name="Ohtani M."/>
            <person name="Okamoto T."/>
            <person name="Okumura M."/>
            <person name="Phillips J."/>
            <person name="Pollak B."/>
            <person name="Reinders A."/>
            <person name="Rovekamp M."/>
            <person name="Sano R."/>
            <person name="Sawa S."/>
            <person name="Schmid M.W."/>
            <person name="Shirakawa M."/>
            <person name="Solano R."/>
            <person name="Spunde A."/>
            <person name="Suetsugu N."/>
            <person name="Sugano S."/>
            <person name="Sugiyama A."/>
            <person name="Sun R."/>
            <person name="Suzuki Y."/>
            <person name="Takenaka M."/>
            <person name="Takezawa D."/>
            <person name="Tomogane H."/>
            <person name="Tsuzuki M."/>
            <person name="Ueda T."/>
            <person name="Umeda M."/>
            <person name="Ward J.M."/>
            <person name="Watanabe Y."/>
            <person name="Yazaki K."/>
            <person name="Yokoyama R."/>
            <person name="Yoshitake Y."/>
            <person name="Yotsui I."/>
            <person name="Zachgo S."/>
            <person name="Schmutz J."/>
        </authorList>
    </citation>
    <scope>NUCLEOTIDE SEQUENCE [LARGE SCALE GENOMIC DNA]</scope>
    <source>
        <strain evidence="2">Tak-1</strain>
    </source>
</reference>
<gene>
    <name evidence="1" type="ORF">MARPO_0062s0118</name>
</gene>
<evidence type="ECO:0000313" key="1">
    <source>
        <dbReference type="EMBL" id="PTQ36708.1"/>
    </source>
</evidence>
<dbReference type="AlphaFoldDB" id="A0A2R6WS77"/>
<proteinExistence type="predicted"/>
<dbReference type="Proteomes" id="UP000244005">
    <property type="component" value="Unassembled WGS sequence"/>
</dbReference>
<organism evidence="1 2">
    <name type="scientific">Marchantia polymorpha</name>
    <name type="common">Common liverwort</name>
    <name type="synonym">Marchantia aquatica</name>
    <dbReference type="NCBI Taxonomy" id="3197"/>
    <lineage>
        <taxon>Eukaryota</taxon>
        <taxon>Viridiplantae</taxon>
        <taxon>Streptophyta</taxon>
        <taxon>Embryophyta</taxon>
        <taxon>Marchantiophyta</taxon>
        <taxon>Marchantiopsida</taxon>
        <taxon>Marchantiidae</taxon>
        <taxon>Marchantiales</taxon>
        <taxon>Marchantiaceae</taxon>
        <taxon>Marchantia</taxon>
    </lineage>
</organism>
<keyword evidence="2" id="KW-1185">Reference proteome</keyword>